<reference evidence="1 2" key="1">
    <citation type="submission" date="2021-03" db="EMBL/GenBank/DDBJ databases">
        <title>Novel species identification of genus Shewanella.</title>
        <authorList>
            <person name="Liu G."/>
            <person name="Zhang Q."/>
        </authorList>
    </citation>
    <scope>NUCLEOTIDE SEQUENCE [LARGE SCALE GENOMIC DNA]</scope>
    <source>
        <strain evidence="1 2">FJAT-51800</strain>
    </source>
</reference>
<dbReference type="Proteomes" id="UP000662770">
    <property type="component" value="Chromosome"/>
</dbReference>
<proteinExistence type="predicted"/>
<organism evidence="1 2">
    <name type="scientific">Shewanella avicenniae</name>
    <dbReference type="NCBI Taxonomy" id="2814294"/>
    <lineage>
        <taxon>Bacteria</taxon>
        <taxon>Pseudomonadati</taxon>
        <taxon>Pseudomonadota</taxon>
        <taxon>Gammaproteobacteria</taxon>
        <taxon>Alteromonadales</taxon>
        <taxon>Shewanellaceae</taxon>
        <taxon>Shewanella</taxon>
    </lineage>
</organism>
<evidence type="ECO:0000313" key="2">
    <source>
        <dbReference type="Proteomes" id="UP000662770"/>
    </source>
</evidence>
<gene>
    <name evidence="1" type="ORF">JYB87_07400</name>
</gene>
<protein>
    <recommendedName>
        <fullName evidence="3">Lipoprotein</fullName>
    </recommendedName>
</protein>
<keyword evidence="2" id="KW-1185">Reference proteome</keyword>
<dbReference type="RefSeq" id="WP_207356232.1">
    <property type="nucleotide sequence ID" value="NZ_CP071503.1"/>
</dbReference>
<evidence type="ECO:0000313" key="1">
    <source>
        <dbReference type="EMBL" id="QSX35036.1"/>
    </source>
</evidence>
<name>A0ABX7QVR9_9GAMM</name>
<evidence type="ECO:0008006" key="3">
    <source>
        <dbReference type="Google" id="ProtNLM"/>
    </source>
</evidence>
<accession>A0ABX7QVR9</accession>
<sequence length="158" mass="17934">MKLHLSILVFLVGLVSCKTNPVNDLEGSLLKRCELEGEFAYLHALKKRSKKPQNDEPVSAKQDILVVANTTDDRYDSLNQDTKVKVLKIIDETDVPMNFLTRAVIYRVYFETACEAEAKGQPIRPFNEINQSDFFSCWDDGNVSESLTKCMHKYVASP</sequence>
<dbReference type="EMBL" id="CP071503">
    <property type="protein sequence ID" value="QSX35036.1"/>
    <property type="molecule type" value="Genomic_DNA"/>
</dbReference>
<dbReference type="PROSITE" id="PS51257">
    <property type="entry name" value="PROKAR_LIPOPROTEIN"/>
    <property type="match status" value="1"/>
</dbReference>